<evidence type="ECO:0000313" key="10">
    <source>
        <dbReference type="Proteomes" id="UP000588068"/>
    </source>
</evidence>
<proteinExistence type="inferred from homology"/>
<protein>
    <recommendedName>
        <fullName evidence="6">Pseudouridine synthase</fullName>
        <ecNumber evidence="6">5.4.99.-</ecNumber>
    </recommendedName>
</protein>
<reference evidence="9 10" key="1">
    <citation type="submission" date="2020-08" db="EMBL/GenBank/DDBJ databases">
        <title>Genomic Encyclopedia of Type Strains, Phase IV (KMG-IV): sequencing the most valuable type-strain genomes for metagenomic binning, comparative biology and taxonomic classification.</title>
        <authorList>
            <person name="Goeker M."/>
        </authorList>
    </citation>
    <scope>NUCLEOTIDE SEQUENCE [LARGE SCALE GENOMIC DNA]</scope>
    <source>
        <strain evidence="9 10">DSM 26723</strain>
    </source>
</reference>
<evidence type="ECO:0000256" key="5">
    <source>
        <dbReference type="PROSITE-ProRule" id="PRU00182"/>
    </source>
</evidence>
<comment type="catalytic activity">
    <reaction evidence="4">
        <text>uridine(2604) in 23S rRNA = pseudouridine(2604) in 23S rRNA</text>
        <dbReference type="Rhea" id="RHEA:38875"/>
        <dbReference type="Rhea" id="RHEA-COMP:10093"/>
        <dbReference type="Rhea" id="RHEA-COMP:10094"/>
        <dbReference type="ChEBI" id="CHEBI:65314"/>
        <dbReference type="ChEBI" id="CHEBI:65315"/>
        <dbReference type="EC" id="5.4.99.21"/>
    </reaction>
</comment>
<evidence type="ECO:0000256" key="6">
    <source>
        <dbReference type="RuleBase" id="RU003887"/>
    </source>
</evidence>
<dbReference type="PANTHER" id="PTHR47683:SF2">
    <property type="entry name" value="RNA-BINDING S4 DOMAIN-CONTAINING PROTEIN"/>
    <property type="match status" value="1"/>
</dbReference>
<dbReference type="InterPro" id="IPR036986">
    <property type="entry name" value="S4_RNA-bd_sf"/>
</dbReference>
<dbReference type="InterPro" id="IPR002942">
    <property type="entry name" value="S4_RNA-bd"/>
</dbReference>
<feature type="domain" description="Pseudouridine synthase RsuA/RluA-like" evidence="7">
    <location>
        <begin position="71"/>
        <end position="219"/>
    </location>
</feature>
<dbReference type="PROSITE" id="PS01149">
    <property type="entry name" value="PSI_RSU"/>
    <property type="match status" value="1"/>
</dbReference>
<evidence type="ECO:0000256" key="2">
    <source>
        <dbReference type="ARBA" id="ARBA00023235"/>
    </source>
</evidence>
<dbReference type="EMBL" id="JACHHZ010000004">
    <property type="protein sequence ID" value="MBB6094507.1"/>
    <property type="molecule type" value="Genomic_DNA"/>
</dbReference>
<organism evidence="9 10">
    <name type="scientific">Povalibacter uvarum</name>
    <dbReference type="NCBI Taxonomy" id="732238"/>
    <lineage>
        <taxon>Bacteria</taxon>
        <taxon>Pseudomonadati</taxon>
        <taxon>Pseudomonadota</taxon>
        <taxon>Gammaproteobacteria</taxon>
        <taxon>Steroidobacterales</taxon>
        <taxon>Steroidobacteraceae</taxon>
        <taxon>Povalibacter</taxon>
    </lineage>
</organism>
<dbReference type="GO" id="GO:0003723">
    <property type="term" value="F:RNA binding"/>
    <property type="evidence" value="ECO:0007669"/>
    <property type="project" value="UniProtKB-KW"/>
</dbReference>
<dbReference type="InterPro" id="IPR000748">
    <property type="entry name" value="PsdUridine_synth_RsuA/RluB/E/F"/>
</dbReference>
<dbReference type="EC" id="5.4.99.-" evidence="6"/>
<dbReference type="CDD" id="cd02870">
    <property type="entry name" value="PseudoU_synth_RsuA_like"/>
    <property type="match status" value="1"/>
</dbReference>
<dbReference type="InterPro" id="IPR018496">
    <property type="entry name" value="PsdUridine_synth_RsuA/RluB_CS"/>
</dbReference>
<dbReference type="PANTHER" id="PTHR47683">
    <property type="entry name" value="PSEUDOURIDINE SYNTHASE FAMILY PROTEIN-RELATED"/>
    <property type="match status" value="1"/>
</dbReference>
<evidence type="ECO:0000256" key="1">
    <source>
        <dbReference type="ARBA" id="ARBA00008348"/>
    </source>
</evidence>
<accession>A0A841HN03</accession>
<dbReference type="NCBIfam" id="TIGR00093">
    <property type="entry name" value="pseudouridine synthase"/>
    <property type="match status" value="1"/>
</dbReference>
<dbReference type="SUPFAM" id="SSF55120">
    <property type="entry name" value="Pseudouridine synthase"/>
    <property type="match status" value="1"/>
</dbReference>
<dbReference type="Gene3D" id="3.10.290.10">
    <property type="entry name" value="RNA-binding S4 domain"/>
    <property type="match status" value="1"/>
</dbReference>
<dbReference type="Pfam" id="PF00849">
    <property type="entry name" value="PseudoU_synth_2"/>
    <property type="match status" value="1"/>
</dbReference>
<dbReference type="InterPro" id="IPR006145">
    <property type="entry name" value="PsdUridine_synth_RsuA/RluA"/>
</dbReference>
<dbReference type="GO" id="GO:0000455">
    <property type="term" value="P:enzyme-directed rRNA pseudouridine synthesis"/>
    <property type="evidence" value="ECO:0007669"/>
    <property type="project" value="UniProtKB-ARBA"/>
</dbReference>
<evidence type="ECO:0000259" key="7">
    <source>
        <dbReference type="Pfam" id="PF00849"/>
    </source>
</evidence>
<keyword evidence="10" id="KW-1185">Reference proteome</keyword>
<comment type="caution">
    <text evidence="9">The sequence shown here is derived from an EMBL/GenBank/DDBJ whole genome shotgun (WGS) entry which is preliminary data.</text>
</comment>
<evidence type="ECO:0000256" key="3">
    <source>
        <dbReference type="ARBA" id="ARBA00036390"/>
    </source>
</evidence>
<dbReference type="InterPro" id="IPR020103">
    <property type="entry name" value="PsdUridine_synth_cat_dom_sf"/>
</dbReference>
<comment type="similarity">
    <text evidence="1 6">Belongs to the pseudouridine synthase RsuA family.</text>
</comment>
<feature type="domain" description="RNA-binding S4" evidence="8">
    <location>
        <begin position="2"/>
        <end position="29"/>
    </location>
</feature>
<dbReference type="CDD" id="cd00165">
    <property type="entry name" value="S4"/>
    <property type="match status" value="1"/>
</dbReference>
<dbReference type="InterPro" id="IPR042092">
    <property type="entry name" value="PsdUridine_s_RsuA/RluB/E/F_cat"/>
</dbReference>
<keyword evidence="2 6" id="KW-0413">Isomerase</keyword>
<name>A0A841HN03_9GAMM</name>
<dbReference type="PROSITE" id="PS50889">
    <property type="entry name" value="S4"/>
    <property type="match status" value="1"/>
</dbReference>
<evidence type="ECO:0000259" key="8">
    <source>
        <dbReference type="Pfam" id="PF01479"/>
    </source>
</evidence>
<dbReference type="AlphaFoldDB" id="A0A841HN03"/>
<dbReference type="GO" id="GO:0160138">
    <property type="term" value="F:23S rRNA pseudouridine(2604) synthase activity"/>
    <property type="evidence" value="ECO:0007669"/>
    <property type="project" value="UniProtKB-EC"/>
</dbReference>
<dbReference type="Gene3D" id="3.30.70.1560">
    <property type="entry name" value="Alpha-L RNA-binding motif"/>
    <property type="match status" value="1"/>
</dbReference>
<evidence type="ECO:0000313" key="9">
    <source>
        <dbReference type="EMBL" id="MBB6094507.1"/>
    </source>
</evidence>
<comment type="catalytic activity">
    <reaction evidence="3">
        <text>uridine(35) in tRNA(Tyr) = pseudouridine(35) in tRNA(Tyr)</text>
        <dbReference type="Rhea" id="RHEA:60556"/>
        <dbReference type="Rhea" id="RHEA-COMP:15607"/>
        <dbReference type="Rhea" id="RHEA-COMP:15608"/>
        <dbReference type="ChEBI" id="CHEBI:65314"/>
        <dbReference type="ChEBI" id="CHEBI:65315"/>
    </reaction>
</comment>
<gene>
    <name evidence="9" type="ORF">HNQ60_003394</name>
</gene>
<dbReference type="InterPro" id="IPR050343">
    <property type="entry name" value="RsuA_PseudoU_synthase"/>
</dbReference>
<keyword evidence="5" id="KW-0694">RNA-binding</keyword>
<evidence type="ECO:0000256" key="4">
    <source>
        <dbReference type="ARBA" id="ARBA00036535"/>
    </source>
</evidence>
<dbReference type="Gene3D" id="3.30.70.580">
    <property type="entry name" value="Pseudouridine synthase I, catalytic domain, N-terminal subdomain"/>
    <property type="match status" value="1"/>
</dbReference>
<dbReference type="SUPFAM" id="SSF55174">
    <property type="entry name" value="Alpha-L RNA-binding motif"/>
    <property type="match status" value="1"/>
</dbReference>
<dbReference type="InterPro" id="IPR020094">
    <property type="entry name" value="TruA/RsuA/RluB/E/F_N"/>
</dbReference>
<dbReference type="Proteomes" id="UP000588068">
    <property type="component" value="Unassembled WGS sequence"/>
</dbReference>
<dbReference type="Pfam" id="PF01479">
    <property type="entry name" value="S4"/>
    <property type="match status" value="1"/>
</dbReference>
<sequence length="265" mass="28943">MAEAGIGARRDCEDMITGGRVRVNGKVVTTLPCFVDPAHDVVDLDGEVIELPQSATSGAADTAKTSRAHTYVLVNKPKGVITTTRDPEGRRNVLDLLPPAMRKDERLYPVGRLDGDSTGLLLLTNDGDLAFQLTHPKFGVAKEYRVVCSGLASDEQLQALKRGMYLVTPGSDGTKTSKKASMESVRILKRFVDRSRGNRTLLSVTLREGQNREIRRMLARVGLKVRELERVAIGPLKAGELKPGQFKLLGKKDIERLRSAVLGEG</sequence>